<dbReference type="InterPro" id="IPR000182">
    <property type="entry name" value="GNAT_dom"/>
</dbReference>
<name>A0A6I6USG2_9BACI</name>
<gene>
    <name evidence="3" type="ORF">FHE72_10970</name>
</gene>
<dbReference type="Gene3D" id="2.160.20.80">
    <property type="entry name" value="E3 ubiquitin-protein ligase SopA"/>
    <property type="match status" value="1"/>
</dbReference>
<dbReference type="GO" id="GO:0016747">
    <property type="term" value="F:acyltransferase activity, transferring groups other than amino-acyl groups"/>
    <property type="evidence" value="ECO:0007669"/>
    <property type="project" value="InterPro"/>
</dbReference>
<sequence>MGKVKIEKANIEDALILTRLKKNVFDTEKEKWLGSQDGIVDHNIQPPGYDSIEMTKYMIRELNYFKILYEGVLVGGLILTVVGKRHGRVDRIFVDPLYQGKGIGTMVMKCMETEYPEVMTWELETSRRQLSNHRFYENMGYKKIYEANNEFCYEKKMKEGAFVGGESREITIHGDILNDGDLSGLQVEYSNMKETDFYGINGSYSTYSNSNLMGAGFNNCNLSESRFQNINLQKALIADLNMSQSELAHVTLGGVHVHDTNLGEKNEHIRFERCDLHGSKFDNCNLNHVEISNCDVTRMKINGISVEDLMEAYESIQGKRKD</sequence>
<keyword evidence="1" id="KW-0812">Transmembrane</keyword>
<dbReference type="Gene3D" id="3.40.630.30">
    <property type="match status" value="1"/>
</dbReference>
<evidence type="ECO:0000259" key="2">
    <source>
        <dbReference type="PROSITE" id="PS51186"/>
    </source>
</evidence>
<dbReference type="EMBL" id="CP047394">
    <property type="protein sequence ID" value="QHE61490.1"/>
    <property type="molecule type" value="Genomic_DNA"/>
</dbReference>
<keyword evidence="3" id="KW-0808">Transferase</keyword>
<evidence type="ECO:0000313" key="3">
    <source>
        <dbReference type="EMBL" id="QHE61490.1"/>
    </source>
</evidence>
<organism evidence="3 4">
    <name type="scientific">Rossellomorea vietnamensis</name>
    <dbReference type="NCBI Taxonomy" id="218284"/>
    <lineage>
        <taxon>Bacteria</taxon>
        <taxon>Bacillati</taxon>
        <taxon>Bacillota</taxon>
        <taxon>Bacilli</taxon>
        <taxon>Bacillales</taxon>
        <taxon>Bacillaceae</taxon>
        <taxon>Rossellomorea</taxon>
    </lineage>
</organism>
<dbReference type="CDD" id="cd04301">
    <property type="entry name" value="NAT_SF"/>
    <property type="match status" value="1"/>
</dbReference>
<dbReference type="KEGG" id="bvq:FHE72_10970"/>
<dbReference type="AlphaFoldDB" id="A0A6I6USG2"/>
<accession>A0A6I6USG2</accession>
<dbReference type="PROSITE" id="PS51186">
    <property type="entry name" value="GNAT"/>
    <property type="match status" value="1"/>
</dbReference>
<dbReference type="InterPro" id="IPR001646">
    <property type="entry name" value="5peptide_repeat"/>
</dbReference>
<protein>
    <submittedName>
        <fullName evidence="3">GNAT family N-acetyltransferase</fullName>
    </submittedName>
</protein>
<feature type="domain" description="N-acetyltransferase" evidence="2">
    <location>
        <begin position="4"/>
        <end position="159"/>
    </location>
</feature>
<dbReference type="PANTHER" id="PTHR42999:SF2">
    <property type="match status" value="1"/>
</dbReference>
<evidence type="ECO:0000256" key="1">
    <source>
        <dbReference type="SAM" id="Phobius"/>
    </source>
</evidence>
<evidence type="ECO:0000313" key="4">
    <source>
        <dbReference type="Proteomes" id="UP000465062"/>
    </source>
</evidence>
<dbReference type="SUPFAM" id="SSF55729">
    <property type="entry name" value="Acyl-CoA N-acyltransferases (Nat)"/>
    <property type="match status" value="1"/>
</dbReference>
<dbReference type="Pfam" id="PF00805">
    <property type="entry name" value="Pentapeptide"/>
    <property type="match status" value="1"/>
</dbReference>
<dbReference type="PANTHER" id="PTHR42999">
    <property type="entry name" value="ANTIBIOTIC RESISTANCE PROTEIN MCBG"/>
    <property type="match status" value="1"/>
</dbReference>
<feature type="transmembrane region" description="Helical" evidence="1">
    <location>
        <begin position="64"/>
        <end position="82"/>
    </location>
</feature>
<dbReference type="Proteomes" id="UP000465062">
    <property type="component" value="Chromosome"/>
</dbReference>
<proteinExistence type="predicted"/>
<dbReference type="InterPro" id="IPR016181">
    <property type="entry name" value="Acyl_CoA_acyltransferase"/>
</dbReference>
<reference evidence="3 4" key="1">
    <citation type="submission" date="2019-06" db="EMBL/GenBank/DDBJ databases">
        <title>An operon consisting of a P-type ATPase gene and a transcriptional regular gene given the different cadmium resistance in Bacillus vietamensis 151-6 and Bacillus marisflavi 151-25.</title>
        <authorList>
            <person name="Yu X."/>
        </authorList>
    </citation>
    <scope>NUCLEOTIDE SEQUENCE [LARGE SCALE GENOMIC DNA]</scope>
    <source>
        <strain evidence="3 4">151-6</strain>
    </source>
</reference>
<keyword evidence="1" id="KW-0472">Membrane</keyword>
<dbReference type="InterPro" id="IPR052949">
    <property type="entry name" value="PA_immunity-related"/>
</dbReference>
<dbReference type="SUPFAM" id="SSF141571">
    <property type="entry name" value="Pentapeptide repeat-like"/>
    <property type="match status" value="1"/>
</dbReference>
<dbReference type="Pfam" id="PF00583">
    <property type="entry name" value="Acetyltransf_1"/>
    <property type="match status" value="1"/>
</dbReference>
<keyword evidence="1" id="KW-1133">Transmembrane helix</keyword>
<dbReference type="RefSeq" id="WP_159361957.1">
    <property type="nucleotide sequence ID" value="NZ_CP047394.1"/>
</dbReference>